<feature type="region of interest" description="Disordered" evidence="1">
    <location>
        <begin position="75"/>
        <end position="97"/>
    </location>
</feature>
<evidence type="ECO:0000256" key="1">
    <source>
        <dbReference type="SAM" id="MobiDB-lite"/>
    </source>
</evidence>
<gene>
    <name evidence="2" type="ORF">MPLG2_3424</name>
</gene>
<dbReference type="AlphaFoldDB" id="A0A2N9JK77"/>
<proteinExistence type="predicted"/>
<dbReference type="RefSeq" id="WP_105186960.1">
    <property type="nucleotide sequence ID" value="NZ_BAAAGO010000001.1"/>
</dbReference>
<dbReference type="KEGG" id="mgg:MPLG2_3424"/>
<sequence length="201" mass="21980">MIAADSQYEVSFRPNWGDDGPIGHVVVRRLDDRAVVAEAPVLDQYEAERLLAQAEHDLRGSAADFELTWRIDGEARADPGPALQPGPTSFVDEQQPDRGRSVPALEAGVRAYPSADGVFTPDQPWLGRVLHPLTSIDLAGFGLSGWLTMLLPVEPNVGLLGETTPDHHNEWAGYELDLVRAERRQPHAISGPATLLRRAEP</sequence>
<name>A0A2N9JK77_9ACTN</name>
<keyword evidence="3" id="KW-1185">Reference proteome</keyword>
<dbReference type="EMBL" id="LT985188">
    <property type="protein sequence ID" value="SPD88454.1"/>
    <property type="molecule type" value="Genomic_DNA"/>
</dbReference>
<protein>
    <submittedName>
        <fullName evidence="2">Uncharacterized protein</fullName>
    </submittedName>
</protein>
<evidence type="ECO:0000313" key="2">
    <source>
        <dbReference type="EMBL" id="SPD88454.1"/>
    </source>
</evidence>
<evidence type="ECO:0000313" key="3">
    <source>
        <dbReference type="Proteomes" id="UP000238164"/>
    </source>
</evidence>
<dbReference type="Proteomes" id="UP000238164">
    <property type="component" value="Chromosome 1"/>
</dbReference>
<organism evidence="2 3">
    <name type="scientific">Micropruina glycogenica</name>
    <dbReference type="NCBI Taxonomy" id="75385"/>
    <lineage>
        <taxon>Bacteria</taxon>
        <taxon>Bacillati</taxon>
        <taxon>Actinomycetota</taxon>
        <taxon>Actinomycetes</taxon>
        <taxon>Propionibacteriales</taxon>
        <taxon>Nocardioidaceae</taxon>
        <taxon>Micropruina</taxon>
    </lineage>
</organism>
<dbReference type="OrthoDB" id="4428523at2"/>
<reference evidence="2 3" key="1">
    <citation type="submission" date="2018-02" db="EMBL/GenBank/DDBJ databases">
        <authorList>
            <person name="Cohen D.B."/>
            <person name="Kent A.D."/>
        </authorList>
    </citation>
    <scope>NUCLEOTIDE SEQUENCE [LARGE SCALE GENOMIC DNA]</scope>
    <source>
        <strain evidence="2">1</strain>
    </source>
</reference>
<accession>A0A2N9JK77</accession>